<dbReference type="EMBL" id="SHNN01000002">
    <property type="protein sequence ID" value="MCX2981093.1"/>
    <property type="molecule type" value="Genomic_DNA"/>
</dbReference>
<keyword evidence="2" id="KW-1185">Reference proteome</keyword>
<comment type="caution">
    <text evidence="1">The sequence shown here is derived from an EMBL/GenBank/DDBJ whole genome shotgun (WGS) entry which is preliminary data.</text>
</comment>
<accession>A0ABT3TFN1</accession>
<gene>
    <name evidence="1" type="ORF">EYC98_09480</name>
</gene>
<evidence type="ECO:0000313" key="2">
    <source>
        <dbReference type="Proteomes" id="UP001143362"/>
    </source>
</evidence>
<reference evidence="1" key="1">
    <citation type="submission" date="2019-02" db="EMBL/GenBank/DDBJ databases">
        <authorList>
            <person name="Li S.-H."/>
        </authorList>
    </citation>
    <scope>NUCLEOTIDE SEQUENCE</scope>
    <source>
        <strain evidence="1">IMCC14734</strain>
    </source>
</reference>
<name>A0ABT3TFN1_9GAMM</name>
<proteinExistence type="predicted"/>
<sequence>MVSLTSRVFKLATAPARFAVQQTRTNLKALNQLRQDYRAYEPIFQQAAAETADNIVKVLVAAEQSLPPDIANLTPGEREQQIRDSLARGERHLLAAFGELYRSYRLISTTDPSVIIENPSQRELQVSTTVHTNRHSNLDE</sequence>
<organism evidence="1 2">
    <name type="scientific">Candidatus Litorirhabdus singularis</name>
    <dbReference type="NCBI Taxonomy" id="2518993"/>
    <lineage>
        <taxon>Bacteria</taxon>
        <taxon>Pseudomonadati</taxon>
        <taxon>Pseudomonadota</taxon>
        <taxon>Gammaproteobacteria</taxon>
        <taxon>Cellvibrionales</taxon>
        <taxon>Halieaceae</taxon>
        <taxon>Candidatus Litorirhabdus</taxon>
    </lineage>
</organism>
<evidence type="ECO:0000313" key="1">
    <source>
        <dbReference type="EMBL" id="MCX2981093.1"/>
    </source>
</evidence>
<dbReference type="Proteomes" id="UP001143362">
    <property type="component" value="Unassembled WGS sequence"/>
</dbReference>
<protein>
    <submittedName>
        <fullName evidence="1">Uncharacterized protein</fullName>
    </submittedName>
</protein>
<dbReference type="RefSeq" id="WP_279245108.1">
    <property type="nucleotide sequence ID" value="NZ_SHNN01000002.1"/>
</dbReference>